<evidence type="ECO:0000256" key="6">
    <source>
        <dbReference type="RuleBase" id="RU003732"/>
    </source>
</evidence>
<feature type="transmembrane region" description="Helical" evidence="7">
    <location>
        <begin position="7"/>
        <end position="28"/>
    </location>
</feature>
<proteinExistence type="inferred from homology"/>
<evidence type="ECO:0000256" key="5">
    <source>
        <dbReference type="ARBA" id="ARBA00023136"/>
    </source>
</evidence>
<comment type="subcellular location">
    <subcellularLocation>
        <location evidence="1">Membrane</location>
        <topology evidence="1">Multi-pass membrane protein</topology>
    </subcellularLocation>
</comment>
<dbReference type="PANTHER" id="PTHR42948:SF1">
    <property type="entry name" value="TRANSPORTER"/>
    <property type="match status" value="1"/>
</dbReference>
<feature type="transmembrane region" description="Helical" evidence="7">
    <location>
        <begin position="174"/>
        <end position="193"/>
    </location>
</feature>
<dbReference type="PROSITE" id="PS50267">
    <property type="entry name" value="NA_NEUROTRAN_SYMP_3"/>
    <property type="match status" value="1"/>
</dbReference>
<dbReference type="CDD" id="cd10336">
    <property type="entry name" value="SLC6sbd_Tyt1-Like"/>
    <property type="match status" value="1"/>
</dbReference>
<sequence length="456" mass="50355">MKERESLGSRLGFILLSAGCAIGIGNVWRFPYMVGENGGGIFVLFYVLFLLILGVPIMTMEYSMGRATRRSIMPAYKMLEKEGSKWHLVGYMAMAGNYILLMFYSVVSGWMLRYFVLMVTGTFDKADPDEVQNIYKNMMDSPYIMILYMVITMVITIVICSVGLQNGVEKITKFMMIALICIMIVLGINSLILPSAKEGIVFYLKPNVANVKAVGIGKVLYAALNQSFFTLSLGIGSMEIFGSYIEKDRSLAGEAILVAGLDTFVAVVAGLITIPACFAYGVAPNSGPSLIFLTLPNVFISLPAGRLWGSLFFLFMYFAALSTMIGVFENDVSFFIDIHNTTRKKAAFIAGTIITVGSVPCALGFNILSDFQPLKAGNTVMDLEDFILSNLMLPIGALICCIFCTTKYGWGFDNYLNEVNCGQGLKISRKISWYFKYVLPVIIAFLIVYGLVTYFK</sequence>
<dbReference type="PROSITE" id="PS00610">
    <property type="entry name" value="NA_NEUROTRAN_SYMP_1"/>
    <property type="match status" value="1"/>
</dbReference>
<gene>
    <name evidence="8" type="ORF">SAMN04487928_10429</name>
</gene>
<reference evidence="9" key="1">
    <citation type="submission" date="2016-10" db="EMBL/GenBank/DDBJ databases">
        <authorList>
            <person name="Varghese N."/>
            <person name="Submissions S."/>
        </authorList>
    </citation>
    <scope>NUCLEOTIDE SEQUENCE [LARGE SCALE GENOMIC DNA]</scope>
    <source>
        <strain evidence="9">P18</strain>
    </source>
</reference>
<dbReference type="InterPro" id="IPR047218">
    <property type="entry name" value="YocR/YhdH-like"/>
</dbReference>
<evidence type="ECO:0000256" key="4">
    <source>
        <dbReference type="ARBA" id="ARBA00022989"/>
    </source>
</evidence>
<organism evidence="8 9">
    <name type="scientific">Butyrivibrio proteoclasticus</name>
    <dbReference type="NCBI Taxonomy" id="43305"/>
    <lineage>
        <taxon>Bacteria</taxon>
        <taxon>Bacillati</taxon>
        <taxon>Bacillota</taxon>
        <taxon>Clostridia</taxon>
        <taxon>Lachnospirales</taxon>
        <taxon>Lachnospiraceae</taxon>
        <taxon>Butyrivibrio</taxon>
    </lineage>
</organism>
<evidence type="ECO:0000313" key="9">
    <source>
        <dbReference type="Proteomes" id="UP000182624"/>
    </source>
</evidence>
<comment type="similarity">
    <text evidence="6">Belongs to the sodium:neurotransmitter symporter (SNF) (TC 2.A.22) family.</text>
</comment>
<keyword evidence="6" id="KW-0769">Symport</keyword>
<keyword evidence="3 6" id="KW-0812">Transmembrane</keyword>
<dbReference type="GO" id="GO:0015293">
    <property type="term" value="F:symporter activity"/>
    <property type="evidence" value="ECO:0007669"/>
    <property type="project" value="UniProtKB-KW"/>
</dbReference>
<dbReference type="GO" id="GO:0016020">
    <property type="term" value="C:membrane"/>
    <property type="evidence" value="ECO:0007669"/>
    <property type="project" value="UniProtKB-SubCell"/>
</dbReference>
<feature type="transmembrane region" description="Helical" evidence="7">
    <location>
        <begin position="213"/>
        <end position="235"/>
    </location>
</feature>
<dbReference type="SUPFAM" id="SSF161070">
    <property type="entry name" value="SNF-like"/>
    <property type="match status" value="1"/>
</dbReference>
<dbReference type="EMBL" id="FOXO01000004">
    <property type="protein sequence ID" value="SFP57969.1"/>
    <property type="molecule type" value="Genomic_DNA"/>
</dbReference>
<dbReference type="PRINTS" id="PR00176">
    <property type="entry name" value="NANEUSMPORT"/>
</dbReference>
<feature type="transmembrane region" description="Helical" evidence="7">
    <location>
        <begin position="86"/>
        <end position="107"/>
    </location>
</feature>
<dbReference type="AlphaFoldDB" id="A0A1I5RHC1"/>
<dbReference type="InterPro" id="IPR000175">
    <property type="entry name" value="Na/ntran_symport"/>
</dbReference>
<dbReference type="InterPro" id="IPR037272">
    <property type="entry name" value="SNS_sf"/>
</dbReference>
<name>A0A1I5RHC1_9FIRM</name>
<feature type="transmembrane region" description="Helical" evidence="7">
    <location>
        <begin position="387"/>
        <end position="410"/>
    </location>
</feature>
<evidence type="ECO:0000256" key="2">
    <source>
        <dbReference type="ARBA" id="ARBA00022448"/>
    </source>
</evidence>
<feature type="transmembrane region" description="Helical" evidence="7">
    <location>
        <begin position="143"/>
        <end position="162"/>
    </location>
</feature>
<dbReference type="OrthoDB" id="9762833at2"/>
<dbReference type="RefSeq" id="WP_074884469.1">
    <property type="nucleotide sequence ID" value="NZ_FOXO01000004.1"/>
</dbReference>
<dbReference type="Proteomes" id="UP000182624">
    <property type="component" value="Unassembled WGS sequence"/>
</dbReference>
<evidence type="ECO:0000256" key="1">
    <source>
        <dbReference type="ARBA" id="ARBA00004141"/>
    </source>
</evidence>
<keyword evidence="5 7" id="KW-0472">Membrane</keyword>
<feature type="transmembrane region" description="Helical" evidence="7">
    <location>
        <begin position="431"/>
        <end position="452"/>
    </location>
</feature>
<dbReference type="Pfam" id="PF00209">
    <property type="entry name" value="SNF"/>
    <property type="match status" value="2"/>
</dbReference>
<evidence type="ECO:0000256" key="3">
    <source>
        <dbReference type="ARBA" id="ARBA00022692"/>
    </source>
</evidence>
<evidence type="ECO:0000313" key="8">
    <source>
        <dbReference type="EMBL" id="SFP57969.1"/>
    </source>
</evidence>
<keyword evidence="4 7" id="KW-1133">Transmembrane helix</keyword>
<feature type="transmembrane region" description="Helical" evidence="7">
    <location>
        <begin position="256"/>
        <end position="283"/>
    </location>
</feature>
<keyword evidence="2 6" id="KW-0813">Transport</keyword>
<dbReference type="NCBIfam" id="NF037979">
    <property type="entry name" value="Na_transp"/>
    <property type="match status" value="1"/>
</dbReference>
<accession>A0A1I5RHC1</accession>
<evidence type="ECO:0000256" key="7">
    <source>
        <dbReference type="SAM" id="Phobius"/>
    </source>
</evidence>
<keyword evidence="9" id="KW-1185">Reference proteome</keyword>
<feature type="transmembrane region" description="Helical" evidence="7">
    <location>
        <begin position="348"/>
        <end position="367"/>
    </location>
</feature>
<feature type="transmembrane region" description="Helical" evidence="7">
    <location>
        <begin position="307"/>
        <end position="328"/>
    </location>
</feature>
<dbReference type="PANTHER" id="PTHR42948">
    <property type="entry name" value="TRANSPORTER"/>
    <property type="match status" value="1"/>
</dbReference>
<feature type="transmembrane region" description="Helical" evidence="7">
    <location>
        <begin position="40"/>
        <end position="65"/>
    </location>
</feature>
<protein>
    <recommendedName>
        <fullName evidence="6">Transporter</fullName>
    </recommendedName>
</protein>